<dbReference type="InterPro" id="IPR007061">
    <property type="entry name" value="MST-like"/>
</dbReference>
<dbReference type="Proteomes" id="UP000274515">
    <property type="component" value="Unassembled WGS sequence"/>
</dbReference>
<dbReference type="OrthoDB" id="4548523at2"/>
<comment type="caution">
    <text evidence="1">The sequence shown here is derived from an EMBL/GenBank/DDBJ whole genome shotgun (WGS) entry which is preliminary data.</text>
</comment>
<reference evidence="1 2" key="1">
    <citation type="submission" date="2018-11" db="EMBL/GenBank/DDBJ databases">
        <title>Saccharopolyspora rhizosphaerae sp. nov., an actinomycete isolated from rhizosphere soil in Thailand.</title>
        <authorList>
            <person name="Intra B."/>
            <person name="Euanorasetr J."/>
            <person name="Take A."/>
            <person name="Inahashi Y."/>
            <person name="Mori M."/>
            <person name="Panbangred W."/>
            <person name="Matsumoto A."/>
        </authorList>
    </citation>
    <scope>NUCLEOTIDE SEQUENCE [LARGE SCALE GENOMIC DNA]</scope>
    <source>
        <strain evidence="1 2">H219</strain>
    </source>
</reference>
<dbReference type="RefSeq" id="WP_125091303.1">
    <property type="nucleotide sequence ID" value="NZ_RSAA01000015.1"/>
</dbReference>
<name>A0A426JQR7_9PSEU</name>
<proteinExistence type="predicted"/>
<dbReference type="Gene3D" id="1.20.120.450">
    <property type="entry name" value="dinb family like domain"/>
    <property type="match status" value="1"/>
</dbReference>
<protein>
    <submittedName>
        <fullName evidence="1">DinB family protein</fullName>
    </submittedName>
</protein>
<dbReference type="SUPFAM" id="SSF109854">
    <property type="entry name" value="DinB/YfiT-like putative metalloenzymes"/>
    <property type="match status" value="1"/>
</dbReference>
<sequence>MTDEKAVLQLYLDQGRDAVLWKVEGLSEYDLRRPMTPTGTNLLGLVKHLATVELGYFGDVFGRPSGIPMPWTGPGAELDADMWARPDESRDWVLDLYRRARGHADETIDALELDSRGAVPWWPTGEVTLHRILVHVIQETGRHAGHVDILRELIDGSVGRGPDNDNMASHDESWWREHRERLERVAREAAR</sequence>
<keyword evidence="2" id="KW-1185">Reference proteome</keyword>
<evidence type="ECO:0000313" key="2">
    <source>
        <dbReference type="Proteomes" id="UP000274515"/>
    </source>
</evidence>
<dbReference type="Pfam" id="PF04978">
    <property type="entry name" value="MST"/>
    <property type="match status" value="1"/>
</dbReference>
<organism evidence="1 2">
    <name type="scientific">Saccharopolyspora rhizosphaerae</name>
    <dbReference type="NCBI Taxonomy" id="2492662"/>
    <lineage>
        <taxon>Bacteria</taxon>
        <taxon>Bacillati</taxon>
        <taxon>Actinomycetota</taxon>
        <taxon>Actinomycetes</taxon>
        <taxon>Pseudonocardiales</taxon>
        <taxon>Pseudonocardiaceae</taxon>
        <taxon>Saccharopolyspora</taxon>
    </lineage>
</organism>
<accession>A0A426JQR7</accession>
<dbReference type="InterPro" id="IPR034660">
    <property type="entry name" value="DinB/YfiT-like"/>
</dbReference>
<gene>
    <name evidence="1" type="ORF">EIL87_15790</name>
</gene>
<dbReference type="AlphaFoldDB" id="A0A426JQR7"/>
<dbReference type="EMBL" id="RSAA01000015">
    <property type="protein sequence ID" value="RRO15505.1"/>
    <property type="molecule type" value="Genomic_DNA"/>
</dbReference>
<evidence type="ECO:0000313" key="1">
    <source>
        <dbReference type="EMBL" id="RRO15505.1"/>
    </source>
</evidence>